<sequence>MVVATPITHLVLTACFFLACFNLPLPSLASSSSDFLRCLSTNVPSELLLTPGSPSFKPLLVSSIRNAKFVAPATARPPLCILTPTKASHIQAAVRCGRRHGVRLRVRSGGHDNEGLSYLSQRPEVFAVVDLAKLHTVRVDPREATAWVGSGTTLGELYYAVGKAAPGLAFPAGVCPTVGVGGLFTGGGQGLLMRKYGLSADNILDATIVDADGNLLQGKKAMGDDLFWAIRGGGGGSFGIVLSWKVRLVPVPPRVTFFNVTKTMEQGAVDAVTKWQTVAPALPDDLTVRVVVQQRQANFQSLYLGNCSGVVATLRDRFPELGVKYGDCREMSWLQYTAYLYFGDASNKIPLEVLLLNRTMTIGPFVKNKSDYVNKALTNNTWHNIFTWPLGGAAHGELILEPHGGRMAKIADAETPFPHRSGVLYNIQYVQFWNGTTAAGTNSIIMPNWINTMYDYMAPFVTKNPRAAYSNYRDLDFGVNKVVGGVSTYDSGKVWGERYFGANFRRLAMTKRKVDPADYFRNEQIVPPLL</sequence>
<reference evidence="1" key="2">
    <citation type="submission" date="2025-09" db="UniProtKB">
        <authorList>
            <consortium name="EnsemblPlants"/>
        </authorList>
    </citation>
    <scope>IDENTIFICATION</scope>
</reference>
<keyword evidence="2" id="KW-1185">Reference proteome</keyword>
<proteinExistence type="predicted"/>
<protein>
    <submittedName>
        <fullName evidence="1">Uncharacterized protein</fullName>
    </submittedName>
</protein>
<name>A0ACD5WN94_AVESA</name>
<dbReference type="Proteomes" id="UP001732700">
    <property type="component" value="Chromosome 4C"/>
</dbReference>
<accession>A0ACD5WN94</accession>
<evidence type="ECO:0000313" key="1">
    <source>
        <dbReference type="EnsemblPlants" id="AVESA.00010b.r2.4CG1255610.1.CDS.1"/>
    </source>
</evidence>
<organism evidence="1 2">
    <name type="scientific">Avena sativa</name>
    <name type="common">Oat</name>
    <dbReference type="NCBI Taxonomy" id="4498"/>
    <lineage>
        <taxon>Eukaryota</taxon>
        <taxon>Viridiplantae</taxon>
        <taxon>Streptophyta</taxon>
        <taxon>Embryophyta</taxon>
        <taxon>Tracheophyta</taxon>
        <taxon>Spermatophyta</taxon>
        <taxon>Magnoliopsida</taxon>
        <taxon>Liliopsida</taxon>
        <taxon>Poales</taxon>
        <taxon>Poaceae</taxon>
        <taxon>BOP clade</taxon>
        <taxon>Pooideae</taxon>
        <taxon>Poodae</taxon>
        <taxon>Poeae</taxon>
        <taxon>Poeae Chloroplast Group 1 (Aveneae type)</taxon>
        <taxon>Aveninae</taxon>
        <taxon>Avena</taxon>
    </lineage>
</organism>
<evidence type="ECO:0000313" key="2">
    <source>
        <dbReference type="Proteomes" id="UP001732700"/>
    </source>
</evidence>
<reference evidence="1" key="1">
    <citation type="submission" date="2021-05" db="EMBL/GenBank/DDBJ databases">
        <authorList>
            <person name="Scholz U."/>
            <person name="Mascher M."/>
            <person name="Fiebig A."/>
        </authorList>
    </citation>
    <scope>NUCLEOTIDE SEQUENCE [LARGE SCALE GENOMIC DNA]</scope>
</reference>
<dbReference type="EnsemblPlants" id="AVESA.00010b.r2.4CG1255610.1">
    <property type="protein sequence ID" value="AVESA.00010b.r2.4CG1255610.1.CDS.1"/>
    <property type="gene ID" value="AVESA.00010b.r2.4CG1255610"/>
</dbReference>